<feature type="compositionally biased region" description="Low complexity" evidence="4">
    <location>
        <begin position="549"/>
        <end position="561"/>
    </location>
</feature>
<gene>
    <name evidence="7" type="ORF">CVLEPA_LOCUS27637</name>
</gene>
<organism evidence="7 8">
    <name type="scientific">Clavelina lepadiformis</name>
    <name type="common">Light-bulb sea squirt</name>
    <name type="synonym">Ascidia lepadiformis</name>
    <dbReference type="NCBI Taxonomy" id="159417"/>
    <lineage>
        <taxon>Eukaryota</taxon>
        <taxon>Metazoa</taxon>
        <taxon>Chordata</taxon>
        <taxon>Tunicata</taxon>
        <taxon>Ascidiacea</taxon>
        <taxon>Aplousobranchia</taxon>
        <taxon>Clavelinidae</taxon>
        <taxon>Clavelina</taxon>
    </lineage>
</organism>
<dbReference type="EMBL" id="CAWYQH010000141">
    <property type="protein sequence ID" value="CAK8694253.1"/>
    <property type="molecule type" value="Genomic_DNA"/>
</dbReference>
<comment type="caution">
    <text evidence="7">The sequence shown here is derived from an EMBL/GenBank/DDBJ whole genome shotgun (WGS) entry which is preliminary data.</text>
</comment>
<dbReference type="InterPro" id="IPR013761">
    <property type="entry name" value="SAM/pointed_sf"/>
</dbReference>
<evidence type="ECO:0000256" key="3">
    <source>
        <dbReference type="RuleBase" id="RU004019"/>
    </source>
</evidence>
<feature type="region of interest" description="Disordered" evidence="4">
    <location>
        <begin position="520"/>
        <end position="563"/>
    </location>
</feature>
<evidence type="ECO:0000256" key="1">
    <source>
        <dbReference type="ARBA" id="ARBA00005562"/>
    </source>
</evidence>
<proteinExistence type="inferred from homology"/>
<dbReference type="InterPro" id="IPR036388">
    <property type="entry name" value="WH-like_DNA-bd_sf"/>
</dbReference>
<feature type="compositionally biased region" description="Low complexity" evidence="4">
    <location>
        <begin position="520"/>
        <end position="537"/>
    </location>
</feature>
<comment type="similarity">
    <text evidence="1 3">Belongs to the ETS family.</text>
</comment>
<evidence type="ECO:0000256" key="4">
    <source>
        <dbReference type="SAM" id="MobiDB-lite"/>
    </source>
</evidence>
<dbReference type="PROSITE" id="PS00345">
    <property type="entry name" value="ETS_DOMAIN_1"/>
    <property type="match status" value="1"/>
</dbReference>
<keyword evidence="3" id="KW-0539">Nucleus</keyword>
<feature type="domain" description="ETS" evidence="5">
    <location>
        <begin position="334"/>
        <end position="414"/>
    </location>
</feature>
<dbReference type="InterPro" id="IPR036390">
    <property type="entry name" value="WH_DNA-bd_sf"/>
</dbReference>
<dbReference type="Gene3D" id="1.10.150.50">
    <property type="entry name" value="Transcription Factor, Ets-1"/>
    <property type="match status" value="1"/>
</dbReference>
<evidence type="ECO:0000259" key="5">
    <source>
        <dbReference type="PROSITE" id="PS50061"/>
    </source>
</evidence>
<dbReference type="PROSITE" id="PS51433">
    <property type="entry name" value="PNT"/>
    <property type="match status" value="1"/>
</dbReference>
<dbReference type="SUPFAM" id="SSF46785">
    <property type="entry name" value="Winged helix' DNA-binding domain"/>
    <property type="match status" value="1"/>
</dbReference>
<evidence type="ECO:0000259" key="6">
    <source>
        <dbReference type="PROSITE" id="PS51433"/>
    </source>
</evidence>
<dbReference type="PRINTS" id="PR00454">
    <property type="entry name" value="ETSDOMAIN"/>
</dbReference>
<feature type="compositionally biased region" description="Polar residues" evidence="4">
    <location>
        <begin position="538"/>
        <end position="548"/>
    </location>
</feature>
<accession>A0ABP0GR99</accession>
<dbReference type="Pfam" id="PF02198">
    <property type="entry name" value="SAM_PNT"/>
    <property type="match status" value="1"/>
</dbReference>
<dbReference type="PANTHER" id="PTHR11849:SF304">
    <property type="entry name" value="DNA-BINDING PROTEIN D-ETS-3"/>
    <property type="match status" value="1"/>
</dbReference>
<dbReference type="Gene3D" id="1.10.10.10">
    <property type="entry name" value="Winged helix-like DNA-binding domain superfamily/Winged helix DNA-binding domain"/>
    <property type="match status" value="1"/>
</dbReference>
<dbReference type="SMART" id="SM00251">
    <property type="entry name" value="SAM_PNT"/>
    <property type="match status" value="1"/>
</dbReference>
<dbReference type="InterPro" id="IPR003118">
    <property type="entry name" value="Pointed_dom"/>
</dbReference>
<comment type="subcellular location">
    <subcellularLocation>
        <location evidence="3">Nucleus</location>
    </subcellularLocation>
</comment>
<dbReference type="PROSITE" id="PS00346">
    <property type="entry name" value="ETS_DOMAIN_2"/>
    <property type="match status" value="1"/>
</dbReference>
<dbReference type="InterPro" id="IPR000418">
    <property type="entry name" value="Ets_dom"/>
</dbReference>
<dbReference type="InterPro" id="IPR046328">
    <property type="entry name" value="ETS_fam"/>
</dbReference>
<protein>
    <submittedName>
        <fullName evidence="7">Uncharacterized protein</fullName>
    </submittedName>
</protein>
<dbReference type="Pfam" id="PF00178">
    <property type="entry name" value="Ets"/>
    <property type="match status" value="1"/>
</dbReference>
<keyword evidence="2 3" id="KW-0238">DNA-binding</keyword>
<feature type="compositionally biased region" description="Low complexity" evidence="4">
    <location>
        <begin position="46"/>
        <end position="56"/>
    </location>
</feature>
<dbReference type="Proteomes" id="UP001642483">
    <property type="component" value="Unassembled WGS sequence"/>
</dbReference>
<sequence length="642" mass="71139">MTQTVPDTSAYVKEALSLVCEDNSLFDPFQHSPSLKVPHHSPPLTPSSSPMLTSLSSRSSITSAAMSSPIVPGTSPCFSTNYSEADYSNQMNHRWTPQSDSQVFNNLDTSSMHNYDPNVAGNRNSAYSWDGDYNVKSEKMDNGFGPFSGMPSSSGSPVPHGNYVAFNQSQYVTSPEGSSVVNQPTCFPEAQAQGDKRVLVPADPMIWRPSHVTSWLQWVVNEYGLHHIDLSKFAEVDGGALCRMSIDDFTKYTTRYNGEVLVQHLKFLKQAAIQQLPAIKSEKLGSINSPLTIEDYRAIYQSAEASGEKLSVEETYKLLGPLCSRLCKQGGGQIQLWQFLLELLSDSANATCVTWEGTNGEFKMVDPDEVARRWGERKSKPNMNYDKMSRALRYYYDKNILTKVHGKRYAYKFDFHGLAQAIQVTNNSDRYSYTYTQAPRLPSYAESLQHSGNFTEGTESRSSSCSSGFPTNEKAGFSQAPYNQCPPPIHSQQPNYNNRYSWPGSSGNCYYGYNSSQNNDIHTSQSVGNPSVSSQSSLTSGPSYSGHQSYSYPPTPSSSTYDPAFDVTQSNCYPQSSSNNFTYDTFDSYSTSSVTSDIMTSCASTGTFSYDQGSYCPPVQTQNEGYYKNTMDHGQMDSGMMY</sequence>
<dbReference type="SUPFAM" id="SSF47769">
    <property type="entry name" value="SAM/Pointed domain"/>
    <property type="match status" value="1"/>
</dbReference>
<feature type="domain" description="PNT" evidence="6">
    <location>
        <begin position="186"/>
        <end position="272"/>
    </location>
</feature>
<name>A0ABP0GR99_CLALP</name>
<evidence type="ECO:0000256" key="2">
    <source>
        <dbReference type="ARBA" id="ARBA00023125"/>
    </source>
</evidence>
<feature type="region of interest" description="Disordered" evidence="4">
    <location>
        <begin position="450"/>
        <end position="498"/>
    </location>
</feature>
<keyword evidence="8" id="KW-1185">Reference proteome</keyword>
<reference evidence="7 8" key="1">
    <citation type="submission" date="2024-02" db="EMBL/GenBank/DDBJ databases">
        <authorList>
            <person name="Daric V."/>
            <person name="Darras S."/>
        </authorList>
    </citation>
    <scope>NUCLEOTIDE SEQUENCE [LARGE SCALE GENOMIC DNA]</scope>
</reference>
<evidence type="ECO:0000313" key="8">
    <source>
        <dbReference type="Proteomes" id="UP001642483"/>
    </source>
</evidence>
<dbReference type="SMART" id="SM00413">
    <property type="entry name" value="ETS"/>
    <property type="match status" value="1"/>
</dbReference>
<evidence type="ECO:0000313" key="7">
    <source>
        <dbReference type="EMBL" id="CAK8694253.1"/>
    </source>
</evidence>
<dbReference type="PROSITE" id="PS50061">
    <property type="entry name" value="ETS_DOMAIN_3"/>
    <property type="match status" value="1"/>
</dbReference>
<dbReference type="PANTHER" id="PTHR11849">
    <property type="entry name" value="ETS"/>
    <property type="match status" value="1"/>
</dbReference>
<feature type="region of interest" description="Disordered" evidence="4">
    <location>
        <begin position="35"/>
        <end position="56"/>
    </location>
</feature>